<dbReference type="OrthoDB" id="73788at2759"/>
<feature type="compositionally biased region" description="Polar residues" evidence="1">
    <location>
        <begin position="88"/>
        <end position="97"/>
    </location>
</feature>
<evidence type="ECO:0000313" key="3">
    <source>
        <dbReference type="EMBL" id="KAJ2931289.1"/>
    </source>
</evidence>
<feature type="non-terminal residue" evidence="3">
    <location>
        <position position="552"/>
    </location>
</feature>
<proteinExistence type="predicted"/>
<dbReference type="PROSITE" id="PS50858">
    <property type="entry name" value="BSD"/>
    <property type="match status" value="1"/>
</dbReference>
<feature type="region of interest" description="Disordered" evidence="1">
    <location>
        <begin position="273"/>
        <end position="302"/>
    </location>
</feature>
<dbReference type="PANTHER" id="PTHR16019">
    <property type="entry name" value="SYNAPSE-ASSOCIATED PROTEIN"/>
    <property type="match status" value="1"/>
</dbReference>
<dbReference type="SUPFAM" id="SSF140383">
    <property type="entry name" value="BSD domain-like"/>
    <property type="match status" value="1"/>
</dbReference>
<organism evidence="3 4">
    <name type="scientific">Candolleomyces eurysporus</name>
    <dbReference type="NCBI Taxonomy" id="2828524"/>
    <lineage>
        <taxon>Eukaryota</taxon>
        <taxon>Fungi</taxon>
        <taxon>Dikarya</taxon>
        <taxon>Basidiomycota</taxon>
        <taxon>Agaricomycotina</taxon>
        <taxon>Agaricomycetes</taxon>
        <taxon>Agaricomycetidae</taxon>
        <taxon>Agaricales</taxon>
        <taxon>Agaricineae</taxon>
        <taxon>Psathyrellaceae</taxon>
        <taxon>Candolleomyces</taxon>
    </lineage>
</organism>
<dbReference type="InterPro" id="IPR035925">
    <property type="entry name" value="BSD_dom_sf"/>
</dbReference>
<protein>
    <recommendedName>
        <fullName evidence="2">BSD domain-containing protein</fullName>
    </recommendedName>
</protein>
<feature type="region of interest" description="Disordered" evidence="1">
    <location>
        <begin position="74"/>
        <end position="153"/>
    </location>
</feature>
<dbReference type="PANTHER" id="PTHR16019:SF5">
    <property type="entry name" value="BSD DOMAIN-CONTAINING PROTEIN 1"/>
    <property type="match status" value="1"/>
</dbReference>
<feature type="region of interest" description="Disordered" evidence="1">
    <location>
        <begin position="1"/>
        <end position="25"/>
    </location>
</feature>
<dbReference type="InterPro" id="IPR005607">
    <property type="entry name" value="BSD_dom"/>
</dbReference>
<accession>A0A9W8JEC9</accession>
<dbReference type="Proteomes" id="UP001140091">
    <property type="component" value="Unassembled WGS sequence"/>
</dbReference>
<reference evidence="3" key="1">
    <citation type="submission" date="2022-06" db="EMBL/GenBank/DDBJ databases">
        <title>Genome Sequence of Candolleomyces eurysporus.</title>
        <authorList>
            <person name="Buettner E."/>
        </authorList>
    </citation>
    <scope>NUCLEOTIDE SEQUENCE</scope>
    <source>
        <strain evidence="3">VTCC 930004</strain>
    </source>
</reference>
<feature type="compositionally biased region" description="Low complexity" evidence="1">
    <location>
        <begin position="98"/>
        <end position="110"/>
    </location>
</feature>
<feature type="compositionally biased region" description="Acidic residues" evidence="1">
    <location>
        <begin position="523"/>
        <end position="552"/>
    </location>
</feature>
<dbReference type="EMBL" id="JANBPK010000809">
    <property type="protein sequence ID" value="KAJ2931289.1"/>
    <property type="molecule type" value="Genomic_DNA"/>
</dbReference>
<feature type="compositionally biased region" description="Acidic residues" evidence="1">
    <location>
        <begin position="413"/>
        <end position="427"/>
    </location>
</feature>
<dbReference type="AlphaFoldDB" id="A0A9W8JEC9"/>
<feature type="compositionally biased region" description="Low complexity" evidence="1">
    <location>
        <begin position="430"/>
        <end position="440"/>
    </location>
</feature>
<dbReference type="SMART" id="SM00751">
    <property type="entry name" value="BSD"/>
    <property type="match status" value="1"/>
</dbReference>
<feature type="compositionally biased region" description="Low complexity" evidence="1">
    <location>
        <begin position="117"/>
        <end position="131"/>
    </location>
</feature>
<feature type="domain" description="BSD" evidence="2">
    <location>
        <begin position="339"/>
        <end position="397"/>
    </location>
</feature>
<evidence type="ECO:0000259" key="2">
    <source>
        <dbReference type="PROSITE" id="PS50858"/>
    </source>
</evidence>
<dbReference type="InterPro" id="IPR051494">
    <property type="entry name" value="BSD_domain-containing"/>
</dbReference>
<evidence type="ECO:0000313" key="4">
    <source>
        <dbReference type="Proteomes" id="UP001140091"/>
    </source>
</evidence>
<feature type="region of interest" description="Disordered" evidence="1">
    <location>
        <begin position="410"/>
        <end position="478"/>
    </location>
</feature>
<feature type="region of interest" description="Disordered" evidence="1">
    <location>
        <begin position="516"/>
        <end position="552"/>
    </location>
</feature>
<name>A0A9W8JEC9_9AGAR</name>
<dbReference type="Pfam" id="PF03909">
    <property type="entry name" value="BSD"/>
    <property type="match status" value="1"/>
</dbReference>
<gene>
    <name evidence="3" type="ORF">H1R20_g5786</name>
</gene>
<dbReference type="GO" id="GO:0005737">
    <property type="term" value="C:cytoplasm"/>
    <property type="evidence" value="ECO:0007669"/>
    <property type="project" value="TreeGrafter"/>
</dbReference>
<sequence length="552" mass="58603">MNFFDTYDIARAPTPQPSDENQPSLNEEVNQVIGQLGRFWGGFKKQSQQVYEVARKDLGDVVVQAQKEIVKYTAAEPQQGSTGDGAQDQATTSRSVNAPSADGSSAPSAAESKDADSNTASTSAPTAAATAEGLEPPTDGGPSASTSSQASSSSSSLFSRLQSVIPPNLITTVQSAIPESIKHASENIDVSQISSNVLSELQRVQGVTRAQAEEYARKSEALLREAVKEANEVLKDAVKIIPPDPSTSSGQAAGSGLVWDGSDMWMLPMDLASNQASSSSTSPSGTGKERASGGGGGESQHAVASRALALLHRLQSDPSIIQHDPEADDNVKEAYAKWREEEVKAKGGFESPEWAEKTGNLLKEVTPLYEIYSSLVPSTLSKEEFWSRYFFRAHQIKHEEERRKALIQATVTESDEDFSWEDDDDEHETAASQPAAAAPSAEKDKGKLSVEPTSIKSEPSPSPRVSMGSADSFDVVSSTNASVVIEGKEPAKPQPPQAATKAAVAAAAVAPVAAAAAAVAAAADDDEEEDEDEEDEEEEDEEEEESEESDWE</sequence>
<dbReference type="Gene3D" id="1.10.3970.10">
    <property type="entry name" value="BSD domain"/>
    <property type="match status" value="1"/>
</dbReference>
<evidence type="ECO:0000256" key="1">
    <source>
        <dbReference type="SAM" id="MobiDB-lite"/>
    </source>
</evidence>
<comment type="caution">
    <text evidence="3">The sequence shown here is derived from an EMBL/GenBank/DDBJ whole genome shotgun (WGS) entry which is preliminary data.</text>
</comment>
<feature type="compositionally biased region" description="Low complexity" evidence="1">
    <location>
        <begin position="277"/>
        <end position="286"/>
    </location>
</feature>
<keyword evidence="4" id="KW-1185">Reference proteome</keyword>
<feature type="compositionally biased region" description="Low complexity" evidence="1">
    <location>
        <begin position="143"/>
        <end position="153"/>
    </location>
</feature>